<gene>
    <name evidence="2" type="ORF">SAMN04487991_0828</name>
</gene>
<dbReference type="RefSeq" id="WP_090057764.1">
    <property type="nucleotide sequence ID" value="NZ_FORH01000001.1"/>
</dbReference>
<name>A0A1I3KXG4_9RHOB</name>
<dbReference type="EMBL" id="FORH01000001">
    <property type="protein sequence ID" value="SFI77192.1"/>
    <property type="molecule type" value="Genomic_DNA"/>
</dbReference>
<sequence>MNKARKSKTVIPFPTARRSRKRVGGALADARADALRTRFSKVSEASKTGDASTPLKRLLKRL</sequence>
<evidence type="ECO:0000313" key="2">
    <source>
        <dbReference type="EMBL" id="SFI77192.1"/>
    </source>
</evidence>
<reference evidence="3" key="1">
    <citation type="submission" date="2016-10" db="EMBL/GenBank/DDBJ databases">
        <authorList>
            <person name="Varghese N."/>
            <person name="Submissions S."/>
        </authorList>
    </citation>
    <scope>NUCLEOTIDE SEQUENCE [LARGE SCALE GENOMIC DNA]</scope>
    <source>
        <strain evidence="3">DSM 26471</strain>
    </source>
</reference>
<feature type="region of interest" description="Disordered" evidence="1">
    <location>
        <begin position="40"/>
        <end position="62"/>
    </location>
</feature>
<protein>
    <submittedName>
        <fullName evidence="2">Uncharacterized protein</fullName>
    </submittedName>
</protein>
<dbReference type="Proteomes" id="UP000199630">
    <property type="component" value="Unassembled WGS sequence"/>
</dbReference>
<proteinExistence type="predicted"/>
<organism evidence="2 3">
    <name type="scientific">Celeribacter neptunius</name>
    <dbReference type="NCBI Taxonomy" id="588602"/>
    <lineage>
        <taxon>Bacteria</taxon>
        <taxon>Pseudomonadati</taxon>
        <taxon>Pseudomonadota</taxon>
        <taxon>Alphaproteobacteria</taxon>
        <taxon>Rhodobacterales</taxon>
        <taxon>Roseobacteraceae</taxon>
        <taxon>Celeribacter</taxon>
    </lineage>
</organism>
<keyword evidence="3" id="KW-1185">Reference proteome</keyword>
<evidence type="ECO:0000313" key="3">
    <source>
        <dbReference type="Proteomes" id="UP000199630"/>
    </source>
</evidence>
<dbReference type="STRING" id="588602.SAMN04487991_0828"/>
<evidence type="ECO:0000256" key="1">
    <source>
        <dbReference type="SAM" id="MobiDB-lite"/>
    </source>
</evidence>
<accession>A0A1I3KXG4</accession>
<dbReference type="AlphaFoldDB" id="A0A1I3KXG4"/>